<evidence type="ECO:0000313" key="1">
    <source>
        <dbReference type="EMBL" id="QHT30251.1"/>
    </source>
</evidence>
<sequence length="95" mass="11436">MNNKKRKRKKVKKEIVYRTKEERQKEVKTILEQLSALDLDSKYEPVKKLYMLCKTYIVEGNRVLVNIPFPEIKRRIKGLLAISVNEEVWMKLEKE</sequence>
<dbReference type="AlphaFoldDB" id="A0A6C0ENL1"/>
<reference evidence="1" key="1">
    <citation type="journal article" date="2020" name="Nature">
        <title>Giant virus diversity and host interactions through global metagenomics.</title>
        <authorList>
            <person name="Schulz F."/>
            <person name="Roux S."/>
            <person name="Paez-Espino D."/>
            <person name="Jungbluth S."/>
            <person name="Walsh D.A."/>
            <person name="Denef V.J."/>
            <person name="McMahon K.D."/>
            <person name="Konstantinidis K.T."/>
            <person name="Eloe-Fadrosh E.A."/>
            <person name="Kyrpides N.C."/>
            <person name="Woyke T."/>
        </authorList>
    </citation>
    <scope>NUCLEOTIDE SEQUENCE</scope>
    <source>
        <strain evidence="1">GVMAG-M-3300009149-34</strain>
    </source>
</reference>
<name>A0A6C0ENL1_9ZZZZ</name>
<proteinExistence type="predicted"/>
<accession>A0A6C0ENL1</accession>
<organism evidence="1">
    <name type="scientific">viral metagenome</name>
    <dbReference type="NCBI Taxonomy" id="1070528"/>
    <lineage>
        <taxon>unclassified sequences</taxon>
        <taxon>metagenomes</taxon>
        <taxon>organismal metagenomes</taxon>
    </lineage>
</organism>
<protein>
    <submittedName>
        <fullName evidence="1">Uncharacterized protein</fullName>
    </submittedName>
</protein>
<dbReference type="EMBL" id="MN738894">
    <property type="protein sequence ID" value="QHT30251.1"/>
    <property type="molecule type" value="Genomic_DNA"/>
</dbReference>